<comment type="caution">
    <text evidence="2">The sequence shown here is derived from an EMBL/GenBank/DDBJ whole genome shotgun (WGS) entry which is preliminary data.</text>
</comment>
<name>A0ABV6R575_9CAUL</name>
<evidence type="ECO:0000313" key="3">
    <source>
        <dbReference type="Proteomes" id="UP001589906"/>
    </source>
</evidence>
<dbReference type="InterPro" id="IPR011050">
    <property type="entry name" value="Pectin_lyase_fold/virulence"/>
</dbReference>
<protein>
    <submittedName>
        <fullName evidence="2">Right-handed parallel beta-helix repeat-containing protein</fullName>
    </submittedName>
</protein>
<dbReference type="InterPro" id="IPR012334">
    <property type="entry name" value="Pectin_lyas_fold"/>
</dbReference>
<organism evidence="2 3">
    <name type="scientific">Brevundimonas balnearis</name>
    <dbReference type="NCBI Taxonomy" id="1572858"/>
    <lineage>
        <taxon>Bacteria</taxon>
        <taxon>Pseudomonadati</taxon>
        <taxon>Pseudomonadota</taxon>
        <taxon>Alphaproteobacteria</taxon>
        <taxon>Caulobacterales</taxon>
        <taxon>Caulobacteraceae</taxon>
        <taxon>Brevundimonas</taxon>
    </lineage>
</organism>
<accession>A0ABV6R575</accession>
<dbReference type="SUPFAM" id="SSF51126">
    <property type="entry name" value="Pectin lyase-like"/>
    <property type="match status" value="1"/>
</dbReference>
<feature type="region of interest" description="Disordered" evidence="1">
    <location>
        <begin position="240"/>
        <end position="259"/>
    </location>
</feature>
<dbReference type="Gene3D" id="2.160.20.10">
    <property type="entry name" value="Single-stranded right-handed beta-helix, Pectin lyase-like"/>
    <property type="match status" value="1"/>
</dbReference>
<reference evidence="2 3" key="1">
    <citation type="submission" date="2024-09" db="EMBL/GenBank/DDBJ databases">
        <authorList>
            <person name="Sun Q."/>
            <person name="Mori K."/>
        </authorList>
    </citation>
    <scope>NUCLEOTIDE SEQUENCE [LARGE SCALE GENOMIC DNA]</scope>
    <source>
        <strain evidence="2 3">NCAIM B.02621</strain>
    </source>
</reference>
<keyword evidence="3" id="KW-1185">Reference proteome</keyword>
<evidence type="ECO:0000313" key="2">
    <source>
        <dbReference type="EMBL" id="MFC0634785.1"/>
    </source>
</evidence>
<dbReference type="EMBL" id="JBHLSW010000015">
    <property type="protein sequence ID" value="MFC0634785.1"/>
    <property type="molecule type" value="Genomic_DNA"/>
</dbReference>
<dbReference type="Proteomes" id="UP001589906">
    <property type="component" value="Unassembled WGS sequence"/>
</dbReference>
<evidence type="ECO:0000256" key="1">
    <source>
        <dbReference type="SAM" id="MobiDB-lite"/>
    </source>
</evidence>
<proteinExistence type="predicted"/>
<sequence length="259" mass="28221">MIEGPGASGLTLDCRGAALGLEGRHVAADRPTVMIRSSAAGRPSDVTLRDCRVFGAVRIWGLGAGGDYEALRRASRRPDFTARAQAAGPTRVRLERLHITANGTIPLYVGPGVTGTLLTRSVLDGRSEATAVYLDAESGFNQLIDNDIRTRTTRELVAVDGSADNRIEANRFELNGRPGVLLYRNCGERGVIRHQTPSRNRIVGNVFRRAGWWRPRLVVENARHGRRSYCGEDAGFPFGSSADDRDGGRDNVIEGNVRR</sequence>
<gene>
    <name evidence="2" type="ORF">ACFFGE_12970</name>
</gene>
<dbReference type="RefSeq" id="WP_376836860.1">
    <property type="nucleotide sequence ID" value="NZ_JBHLSW010000015.1"/>
</dbReference>
<feature type="compositionally biased region" description="Basic and acidic residues" evidence="1">
    <location>
        <begin position="242"/>
        <end position="259"/>
    </location>
</feature>